<sequence length="105" mass="11878">MQKHLLLMMVLLATGSSTATASDNATCIKAASRTSACPHQIYRAVQLPNMEKPALRCICITDFLPLLSEPENAEQRLAQHRLKQQFKAELQHDVEPLLQVIRRER</sequence>
<feature type="chain" id="PRO_5047438836" description="Secreted protein" evidence="1">
    <location>
        <begin position="22"/>
        <end position="105"/>
    </location>
</feature>
<keyword evidence="3" id="KW-1185">Reference proteome</keyword>
<reference evidence="3" key="1">
    <citation type="journal article" date="2019" name="Int. J. Syst. Evol. Microbiol.">
        <title>The Global Catalogue of Microorganisms (GCM) 10K type strain sequencing project: providing services to taxonomists for standard genome sequencing and annotation.</title>
        <authorList>
            <consortium name="The Broad Institute Genomics Platform"/>
            <consortium name="The Broad Institute Genome Sequencing Center for Infectious Disease"/>
            <person name="Wu L."/>
            <person name="Ma J."/>
        </authorList>
    </citation>
    <scope>NUCLEOTIDE SEQUENCE [LARGE SCALE GENOMIC DNA]</scope>
    <source>
        <strain evidence="3">CGMCC 1.7003</strain>
    </source>
</reference>
<dbReference type="RefSeq" id="WP_189434306.1">
    <property type="nucleotide sequence ID" value="NZ_BNAO01000013.1"/>
</dbReference>
<evidence type="ECO:0000313" key="2">
    <source>
        <dbReference type="EMBL" id="GHG77992.1"/>
    </source>
</evidence>
<evidence type="ECO:0000313" key="3">
    <source>
        <dbReference type="Proteomes" id="UP000659697"/>
    </source>
</evidence>
<protein>
    <recommendedName>
        <fullName evidence="4">Secreted protein</fullName>
    </recommendedName>
</protein>
<evidence type="ECO:0000256" key="1">
    <source>
        <dbReference type="SAM" id="SignalP"/>
    </source>
</evidence>
<comment type="caution">
    <text evidence="2">The sequence shown here is derived from an EMBL/GenBank/DDBJ whole genome shotgun (WGS) entry which is preliminary data.</text>
</comment>
<name>A0ABQ3L7S5_9ALTE</name>
<proteinExistence type="predicted"/>
<dbReference type="Proteomes" id="UP000659697">
    <property type="component" value="Unassembled WGS sequence"/>
</dbReference>
<gene>
    <name evidence="2" type="ORF">GCM10010919_34010</name>
</gene>
<evidence type="ECO:0008006" key="4">
    <source>
        <dbReference type="Google" id="ProtNLM"/>
    </source>
</evidence>
<organism evidence="2 3">
    <name type="scientific">Alishewanella longhuensis</name>
    <dbReference type="NCBI Taxonomy" id="1091037"/>
    <lineage>
        <taxon>Bacteria</taxon>
        <taxon>Pseudomonadati</taxon>
        <taxon>Pseudomonadota</taxon>
        <taxon>Gammaproteobacteria</taxon>
        <taxon>Alteromonadales</taxon>
        <taxon>Alteromonadaceae</taxon>
        <taxon>Alishewanella</taxon>
    </lineage>
</organism>
<dbReference type="EMBL" id="BNAO01000013">
    <property type="protein sequence ID" value="GHG77992.1"/>
    <property type="molecule type" value="Genomic_DNA"/>
</dbReference>
<keyword evidence="1" id="KW-0732">Signal</keyword>
<feature type="signal peptide" evidence="1">
    <location>
        <begin position="1"/>
        <end position="21"/>
    </location>
</feature>
<accession>A0ABQ3L7S5</accession>